<organism evidence="2 3">
    <name type="scientific">Brenthis ino</name>
    <name type="common">lesser marbled fritillary</name>
    <dbReference type="NCBI Taxonomy" id="405034"/>
    <lineage>
        <taxon>Eukaryota</taxon>
        <taxon>Metazoa</taxon>
        <taxon>Ecdysozoa</taxon>
        <taxon>Arthropoda</taxon>
        <taxon>Hexapoda</taxon>
        <taxon>Insecta</taxon>
        <taxon>Pterygota</taxon>
        <taxon>Neoptera</taxon>
        <taxon>Endopterygota</taxon>
        <taxon>Lepidoptera</taxon>
        <taxon>Glossata</taxon>
        <taxon>Ditrysia</taxon>
        <taxon>Papilionoidea</taxon>
        <taxon>Nymphalidae</taxon>
        <taxon>Heliconiinae</taxon>
        <taxon>Argynnini</taxon>
        <taxon>Brenthis</taxon>
    </lineage>
</organism>
<feature type="chain" id="PRO_5035434192" evidence="1">
    <location>
        <begin position="19"/>
        <end position="338"/>
    </location>
</feature>
<dbReference type="AlphaFoldDB" id="A0A8J9Y9M3"/>
<accession>A0A8J9Y9M3</accession>
<dbReference type="OrthoDB" id="7071878at2759"/>
<evidence type="ECO:0000256" key="1">
    <source>
        <dbReference type="SAM" id="SignalP"/>
    </source>
</evidence>
<reference evidence="2" key="1">
    <citation type="submission" date="2021-12" db="EMBL/GenBank/DDBJ databases">
        <authorList>
            <person name="Martin H S."/>
        </authorList>
    </citation>
    <scope>NUCLEOTIDE SEQUENCE</scope>
</reference>
<feature type="signal peptide" evidence="1">
    <location>
        <begin position="1"/>
        <end position="18"/>
    </location>
</feature>
<gene>
    <name evidence="2" type="ORF">BINO364_LOCUS4890</name>
</gene>
<dbReference type="EMBL" id="OV170233">
    <property type="protein sequence ID" value="CAH0718395.1"/>
    <property type="molecule type" value="Genomic_DNA"/>
</dbReference>
<keyword evidence="3" id="KW-1185">Reference proteome</keyword>
<proteinExistence type="predicted"/>
<feature type="non-terminal residue" evidence="2">
    <location>
        <position position="338"/>
    </location>
</feature>
<keyword evidence="1" id="KW-0732">Signal</keyword>
<dbReference type="InterPro" id="IPR015943">
    <property type="entry name" value="WD40/YVTN_repeat-like_dom_sf"/>
</dbReference>
<sequence>MKTLTSFLVILLAGLCHAAPSFNPNDDRLIVTNDFYIKDFIKYKGKHDIVKLLLPVNSLNFDEDDSSSSSSSSEETDFYVFFVEADVNNNGDLNYKGLYSLYQGKAKKLLDNGRDMAASGDDSKLVFFGASDGIYVYDQKHNKAKKYGTVDDSIIAIAKEKTGDIIYILTEDYIVYKVSESGTKKEKLDNIVNAKQIAVDYSNNIFFLSEDKIPYVRTSKGVKKIQGLPENPSSVDLVRPLFIMDDGVLLVQDTITYALYANGTSEILGFDFEPNAKPTAYAPGATLIQYYAYDKKIYEFNILALLISSLLEELNNYLSDKADNIRSLSTKSKFNISN</sequence>
<protein>
    <submittedName>
        <fullName evidence="2">Uncharacterized protein</fullName>
    </submittedName>
</protein>
<dbReference type="Gene3D" id="2.130.10.10">
    <property type="entry name" value="YVTN repeat-like/Quinoprotein amine dehydrogenase"/>
    <property type="match status" value="1"/>
</dbReference>
<evidence type="ECO:0000313" key="3">
    <source>
        <dbReference type="Proteomes" id="UP000838878"/>
    </source>
</evidence>
<dbReference type="Proteomes" id="UP000838878">
    <property type="component" value="Chromosome 13"/>
</dbReference>
<dbReference type="SUPFAM" id="SSF101898">
    <property type="entry name" value="NHL repeat"/>
    <property type="match status" value="1"/>
</dbReference>
<evidence type="ECO:0000313" key="2">
    <source>
        <dbReference type="EMBL" id="CAH0718395.1"/>
    </source>
</evidence>
<name>A0A8J9Y9M3_9NEOP</name>